<comment type="similarity">
    <text evidence="1">Belongs to the protein kinase superfamily. CMGC Ser/Thr protein kinase family. MNB/DYRK subfamily.</text>
</comment>
<evidence type="ECO:0000259" key="7">
    <source>
        <dbReference type="PROSITE" id="PS50011"/>
    </source>
</evidence>
<evidence type="ECO:0000313" key="8">
    <source>
        <dbReference type="EMBL" id="RSL31905.1"/>
    </source>
</evidence>
<evidence type="ECO:0000256" key="1">
    <source>
        <dbReference type="ARBA" id="ARBA00008867"/>
    </source>
</evidence>
<dbReference type="InterPro" id="IPR000719">
    <property type="entry name" value="Prot_kinase_dom"/>
</dbReference>
<keyword evidence="9" id="KW-1185">Reference proteome</keyword>
<keyword evidence="2" id="KW-0723">Serine/threonine-protein kinase</keyword>
<feature type="domain" description="Protein kinase" evidence="7">
    <location>
        <begin position="1"/>
        <end position="62"/>
    </location>
</feature>
<dbReference type="GO" id="GO:0005524">
    <property type="term" value="F:ATP binding"/>
    <property type="evidence" value="ECO:0007669"/>
    <property type="project" value="UniProtKB-KW"/>
</dbReference>
<dbReference type="Gene3D" id="1.10.510.10">
    <property type="entry name" value="Transferase(Phosphotransferase) domain 1"/>
    <property type="match status" value="1"/>
</dbReference>
<dbReference type="Proteomes" id="UP000275076">
    <property type="component" value="Unassembled WGS sequence"/>
</dbReference>
<dbReference type="SUPFAM" id="SSF56112">
    <property type="entry name" value="Protein kinase-like (PK-like)"/>
    <property type="match status" value="1"/>
</dbReference>
<accession>A0A3R9P7D8</accession>
<comment type="caution">
    <text evidence="8">The sequence shown here is derived from an EMBL/GenBank/DDBJ whole genome shotgun (WGS) entry which is preliminary data.</text>
</comment>
<dbReference type="PROSITE" id="PS50011">
    <property type="entry name" value="PROTEIN_KINASE_DOM"/>
    <property type="match status" value="1"/>
</dbReference>
<name>A0A3R9P7D8_9BACI</name>
<dbReference type="EMBL" id="RBVX01000019">
    <property type="protein sequence ID" value="RSL31905.1"/>
    <property type="molecule type" value="Genomic_DNA"/>
</dbReference>
<evidence type="ECO:0000256" key="3">
    <source>
        <dbReference type="ARBA" id="ARBA00022679"/>
    </source>
</evidence>
<dbReference type="OrthoDB" id="9762169at2"/>
<evidence type="ECO:0000256" key="6">
    <source>
        <dbReference type="ARBA" id="ARBA00022840"/>
    </source>
</evidence>
<keyword evidence="4" id="KW-0547">Nucleotide-binding</keyword>
<dbReference type="GO" id="GO:0004674">
    <property type="term" value="F:protein serine/threonine kinase activity"/>
    <property type="evidence" value="ECO:0007669"/>
    <property type="project" value="UniProtKB-KW"/>
</dbReference>
<dbReference type="PANTHER" id="PTHR24058:SF22">
    <property type="entry name" value="DUAL SPECIFICITY TYROSINE-PHOSPHORYLATION-REGULATED KINASE 4"/>
    <property type="match status" value="1"/>
</dbReference>
<evidence type="ECO:0000313" key="9">
    <source>
        <dbReference type="Proteomes" id="UP000275076"/>
    </source>
</evidence>
<protein>
    <recommendedName>
        <fullName evidence="7">Protein kinase domain-containing protein</fullName>
    </recommendedName>
</protein>
<dbReference type="InterPro" id="IPR011009">
    <property type="entry name" value="Kinase-like_dom_sf"/>
</dbReference>
<evidence type="ECO:0000256" key="5">
    <source>
        <dbReference type="ARBA" id="ARBA00022777"/>
    </source>
</evidence>
<dbReference type="RefSeq" id="WP_125557643.1">
    <property type="nucleotide sequence ID" value="NZ_RBVX01000019.1"/>
</dbReference>
<reference evidence="8 9" key="1">
    <citation type="submission" date="2018-10" db="EMBL/GenBank/DDBJ databases">
        <title>Draft genome sequence of Bacillus salarius IM0101, isolated from a hypersaline soil in Inner Mongolia, China.</title>
        <authorList>
            <person name="Yamprayoonswat W."/>
            <person name="Boonvisut S."/>
            <person name="Jumpathong W."/>
            <person name="Sittihan S."/>
            <person name="Ruangsuj P."/>
            <person name="Wanthongcharoen S."/>
            <person name="Thongpramul N."/>
            <person name="Pimmason S."/>
            <person name="Yu B."/>
            <person name="Yasawong M."/>
        </authorList>
    </citation>
    <scope>NUCLEOTIDE SEQUENCE [LARGE SCALE GENOMIC DNA]</scope>
    <source>
        <strain evidence="8 9">IM0101</strain>
    </source>
</reference>
<dbReference type="InterPro" id="IPR050494">
    <property type="entry name" value="Ser_Thr_dual-spec_kinase"/>
</dbReference>
<dbReference type="GO" id="GO:0005856">
    <property type="term" value="C:cytoskeleton"/>
    <property type="evidence" value="ECO:0007669"/>
    <property type="project" value="TreeGrafter"/>
</dbReference>
<gene>
    <name evidence="8" type="ORF">D7Z54_18145</name>
</gene>
<keyword evidence="3" id="KW-0808">Transferase</keyword>
<evidence type="ECO:0000256" key="4">
    <source>
        <dbReference type="ARBA" id="ARBA00022741"/>
    </source>
</evidence>
<dbReference type="AlphaFoldDB" id="A0A3R9P7D8"/>
<sequence>MVVSVLKSLQHLHNKGITHNDLLPKNIMIHQDNPSTIKVIDFNLSSYTKDAEKRKKDIYRQL</sequence>
<evidence type="ECO:0000256" key="2">
    <source>
        <dbReference type="ARBA" id="ARBA00022527"/>
    </source>
</evidence>
<keyword evidence="6" id="KW-0067">ATP-binding</keyword>
<organism evidence="8 9">
    <name type="scientific">Salibacterium salarium</name>
    <dbReference type="NCBI Taxonomy" id="284579"/>
    <lineage>
        <taxon>Bacteria</taxon>
        <taxon>Bacillati</taxon>
        <taxon>Bacillota</taxon>
        <taxon>Bacilli</taxon>
        <taxon>Bacillales</taxon>
        <taxon>Bacillaceae</taxon>
    </lineage>
</organism>
<keyword evidence="5" id="KW-0418">Kinase</keyword>
<dbReference type="PANTHER" id="PTHR24058">
    <property type="entry name" value="DUAL SPECIFICITY PROTEIN KINASE"/>
    <property type="match status" value="1"/>
</dbReference>
<dbReference type="GO" id="GO:0005737">
    <property type="term" value="C:cytoplasm"/>
    <property type="evidence" value="ECO:0007669"/>
    <property type="project" value="TreeGrafter"/>
</dbReference>
<proteinExistence type="inferred from homology"/>
<dbReference type="Pfam" id="PF00069">
    <property type="entry name" value="Pkinase"/>
    <property type="match status" value="1"/>
</dbReference>